<dbReference type="EMBL" id="LWBP01000231">
    <property type="protein sequence ID" value="OQP48919.1"/>
    <property type="molecule type" value="Genomic_DNA"/>
</dbReference>
<dbReference type="PANTHER" id="PTHR45663:SF11">
    <property type="entry name" value="GEO12009P1"/>
    <property type="match status" value="1"/>
</dbReference>
<organism evidence="2 3">
    <name type="scientific">Niastella populi</name>
    <dbReference type="NCBI Taxonomy" id="550983"/>
    <lineage>
        <taxon>Bacteria</taxon>
        <taxon>Pseudomonadati</taxon>
        <taxon>Bacteroidota</taxon>
        <taxon>Chitinophagia</taxon>
        <taxon>Chitinophagales</taxon>
        <taxon>Chitinophagaceae</taxon>
        <taxon>Niastella</taxon>
    </lineage>
</organism>
<feature type="domain" description="Thioredoxin" evidence="1">
    <location>
        <begin position="1"/>
        <end position="99"/>
    </location>
</feature>
<keyword evidence="3" id="KW-1185">Reference proteome</keyword>
<gene>
    <name evidence="2" type="ORF">A4R26_31240</name>
</gene>
<accession>A0A1V9ERZ4</accession>
<dbReference type="PANTHER" id="PTHR45663">
    <property type="entry name" value="GEO12009P1"/>
    <property type="match status" value="1"/>
</dbReference>
<dbReference type="PROSITE" id="PS51352">
    <property type="entry name" value="THIOREDOXIN_2"/>
    <property type="match status" value="1"/>
</dbReference>
<dbReference type="GO" id="GO:0005829">
    <property type="term" value="C:cytosol"/>
    <property type="evidence" value="ECO:0007669"/>
    <property type="project" value="TreeGrafter"/>
</dbReference>
<proteinExistence type="predicted"/>
<dbReference type="SUPFAM" id="SSF52833">
    <property type="entry name" value="Thioredoxin-like"/>
    <property type="match status" value="1"/>
</dbReference>
<dbReference type="InterPro" id="IPR036249">
    <property type="entry name" value="Thioredoxin-like_sf"/>
</dbReference>
<evidence type="ECO:0000313" key="3">
    <source>
        <dbReference type="Proteomes" id="UP000192276"/>
    </source>
</evidence>
<protein>
    <recommendedName>
        <fullName evidence="1">Thioredoxin domain-containing protein</fullName>
    </recommendedName>
</protein>
<evidence type="ECO:0000259" key="1">
    <source>
        <dbReference type="PROSITE" id="PS51352"/>
    </source>
</evidence>
<name>A0A1V9ERZ4_9BACT</name>
<dbReference type="InterPro" id="IPR013766">
    <property type="entry name" value="Thioredoxin_domain"/>
</dbReference>
<sequence length="99" mass="11361">MKNFESYIQGPLPVVVEFYADWSDACNRMQPVMEEVKEIAGSRAVTLRIDIDKNENIARQYGIYTVPDIAIFKDGSMIWHQNGIVAAHTILDRLMLEMQ</sequence>
<dbReference type="Proteomes" id="UP000192276">
    <property type="component" value="Unassembled WGS sequence"/>
</dbReference>
<dbReference type="RefSeq" id="WP_165760470.1">
    <property type="nucleotide sequence ID" value="NZ_LWBP01000231.1"/>
</dbReference>
<reference evidence="3" key="1">
    <citation type="submission" date="2016-04" db="EMBL/GenBank/DDBJ databases">
        <authorList>
            <person name="Chen L."/>
            <person name="Zhuang W."/>
            <person name="Wang G."/>
        </authorList>
    </citation>
    <scope>NUCLEOTIDE SEQUENCE [LARGE SCALE GENOMIC DNA]</scope>
    <source>
        <strain evidence="3">208</strain>
    </source>
</reference>
<dbReference type="GO" id="GO:0045454">
    <property type="term" value="P:cell redox homeostasis"/>
    <property type="evidence" value="ECO:0007669"/>
    <property type="project" value="TreeGrafter"/>
</dbReference>
<dbReference type="GO" id="GO:0015035">
    <property type="term" value="F:protein-disulfide reductase activity"/>
    <property type="evidence" value="ECO:0007669"/>
    <property type="project" value="TreeGrafter"/>
</dbReference>
<dbReference type="Gene3D" id="3.40.30.10">
    <property type="entry name" value="Glutaredoxin"/>
    <property type="match status" value="1"/>
</dbReference>
<dbReference type="Pfam" id="PF00085">
    <property type="entry name" value="Thioredoxin"/>
    <property type="match status" value="1"/>
</dbReference>
<evidence type="ECO:0000313" key="2">
    <source>
        <dbReference type="EMBL" id="OQP48919.1"/>
    </source>
</evidence>
<comment type="caution">
    <text evidence="2">The sequence shown here is derived from an EMBL/GenBank/DDBJ whole genome shotgun (WGS) entry which is preliminary data.</text>
</comment>
<dbReference type="CDD" id="cd02947">
    <property type="entry name" value="TRX_family"/>
    <property type="match status" value="1"/>
</dbReference>
<dbReference type="AlphaFoldDB" id="A0A1V9ERZ4"/>
<dbReference type="STRING" id="550983.A4R26_31240"/>